<reference evidence="2" key="1">
    <citation type="journal article" date="2024" name="Proc. Natl. Acad. Sci. U.S.A.">
        <title>Extraordinary preservation of gene collinearity over three hundred million years revealed in homosporous lycophytes.</title>
        <authorList>
            <person name="Li C."/>
            <person name="Wickell D."/>
            <person name="Kuo L.Y."/>
            <person name="Chen X."/>
            <person name="Nie B."/>
            <person name="Liao X."/>
            <person name="Peng D."/>
            <person name="Ji J."/>
            <person name="Jenkins J."/>
            <person name="Williams M."/>
            <person name="Shu S."/>
            <person name="Plott C."/>
            <person name="Barry K."/>
            <person name="Rajasekar S."/>
            <person name="Grimwood J."/>
            <person name="Han X."/>
            <person name="Sun S."/>
            <person name="Hou Z."/>
            <person name="He W."/>
            <person name="Dai G."/>
            <person name="Sun C."/>
            <person name="Schmutz J."/>
            <person name="Leebens-Mack J.H."/>
            <person name="Li F.W."/>
            <person name="Wang L."/>
        </authorList>
    </citation>
    <scope>NUCLEOTIDE SEQUENCE [LARGE SCALE GENOMIC DNA]</scope>
    <source>
        <strain evidence="2">cv. PW_Plant_1</strain>
    </source>
</reference>
<dbReference type="EMBL" id="CM055107">
    <property type="protein sequence ID" value="KAJ7528100.1"/>
    <property type="molecule type" value="Genomic_DNA"/>
</dbReference>
<comment type="caution">
    <text evidence="1">The sequence shown here is derived from an EMBL/GenBank/DDBJ whole genome shotgun (WGS) entry which is preliminary data.</text>
</comment>
<organism evidence="1 2">
    <name type="scientific">Diphasiastrum complanatum</name>
    <name type="common">Issler's clubmoss</name>
    <name type="synonym">Lycopodium complanatum</name>
    <dbReference type="NCBI Taxonomy" id="34168"/>
    <lineage>
        <taxon>Eukaryota</taxon>
        <taxon>Viridiplantae</taxon>
        <taxon>Streptophyta</taxon>
        <taxon>Embryophyta</taxon>
        <taxon>Tracheophyta</taxon>
        <taxon>Lycopodiopsida</taxon>
        <taxon>Lycopodiales</taxon>
        <taxon>Lycopodiaceae</taxon>
        <taxon>Lycopodioideae</taxon>
        <taxon>Diphasiastrum</taxon>
    </lineage>
</organism>
<accession>A0ACC2BEG9</accession>
<sequence>MGETDAHAAMKNGAVPGSSLISGFDSPRHGEFARGAPLLRVVGLVFSLIALVLIATNKETESIPVSLPGMSKPLYLTKSASFVDIKALKFYLGSLAIVAAYLFFQGIFSAVNLLTTKSVIRSKAEAWFTFIADQTFAYLLVSAAAVATEIGYLAKHGATKVGWNEVCTQFNHFCTVYGVSVINAYLAALAIFASAAISAYHLFRHYGPVLHDYETRKQVDI</sequence>
<evidence type="ECO:0000313" key="1">
    <source>
        <dbReference type="EMBL" id="KAJ7528100.1"/>
    </source>
</evidence>
<protein>
    <submittedName>
        <fullName evidence="1">Uncharacterized protein</fullName>
    </submittedName>
</protein>
<proteinExistence type="predicted"/>
<name>A0ACC2BEG9_DIPCM</name>
<keyword evidence="2" id="KW-1185">Reference proteome</keyword>
<dbReference type="Proteomes" id="UP001162992">
    <property type="component" value="Chromosome 16"/>
</dbReference>
<gene>
    <name evidence="1" type="ORF">O6H91_16G084000</name>
</gene>
<evidence type="ECO:0000313" key="2">
    <source>
        <dbReference type="Proteomes" id="UP001162992"/>
    </source>
</evidence>